<organism evidence="2 3">
    <name type="scientific">Haemophilus haemolyticus</name>
    <dbReference type="NCBI Taxonomy" id="726"/>
    <lineage>
        <taxon>Bacteria</taxon>
        <taxon>Pseudomonadati</taxon>
        <taxon>Pseudomonadota</taxon>
        <taxon>Gammaproteobacteria</taxon>
        <taxon>Pasteurellales</taxon>
        <taxon>Pasteurellaceae</taxon>
        <taxon>Haemophilus</taxon>
    </lineage>
</organism>
<reference evidence="2 3" key="1">
    <citation type="submission" date="2020-07" db="EMBL/GenBank/DDBJ databases">
        <title>Genus Haemophilus, Bergeys manual.</title>
        <authorList>
            <person name="Noerskov-Lauritsen N."/>
        </authorList>
    </citation>
    <scope>NUCLEOTIDE SEQUENCE [LARGE SCALE GENOMIC DNA]</scope>
    <source>
        <strain evidence="2 3">CCUG30047</strain>
    </source>
</reference>
<evidence type="ECO:0000313" key="3">
    <source>
        <dbReference type="Proteomes" id="UP000590599"/>
    </source>
</evidence>
<dbReference type="RefSeq" id="WP_179227203.1">
    <property type="nucleotide sequence ID" value="NZ_JACBKA010000003.1"/>
</dbReference>
<dbReference type="Pfam" id="PF08867">
    <property type="entry name" value="FRG"/>
    <property type="match status" value="1"/>
</dbReference>
<dbReference type="SMART" id="SM00901">
    <property type="entry name" value="FRG"/>
    <property type="match status" value="1"/>
</dbReference>
<comment type="caution">
    <text evidence="2">The sequence shown here is derived from an EMBL/GenBank/DDBJ whole genome shotgun (WGS) entry which is preliminary data.</text>
</comment>
<accession>A0A852PW97</accession>
<feature type="domain" description="FRG" evidence="1">
    <location>
        <begin position="59"/>
        <end position="169"/>
    </location>
</feature>
<protein>
    <submittedName>
        <fullName evidence="2">FRG domain-containing protein</fullName>
    </submittedName>
</protein>
<gene>
    <name evidence="2" type="ORF">HZI69_02480</name>
</gene>
<sequence>MSKVINVEQMSSWVLNKKHSEQTYVIEEYDDGTPGFHAIKINSMEHLTCLIENLLQDGLHNKLIFRGQRNSDWKLQSSLEREIKSVKTQEQYNEIAQKHLSNFKKLARGKIREQSLLLGNSEENNEELWAIGQHLGLKTPLVDWTRSFLIALFFAFYKEETETTYRCVYRLLEELLNIDEKHKYIVNPKMDHYGRLTSQKGLFTYWGIDFHIRSLLMVVNNKTSSSLPKDTIQRKLITKYYISNELRKDILNYLEKYGITEDSIYPDLSGIINKANSDLKEIIYGSN</sequence>
<dbReference type="AlphaFoldDB" id="A0A852PW97"/>
<proteinExistence type="predicted"/>
<evidence type="ECO:0000313" key="2">
    <source>
        <dbReference type="EMBL" id="NYA26713.1"/>
    </source>
</evidence>
<evidence type="ECO:0000259" key="1">
    <source>
        <dbReference type="SMART" id="SM00901"/>
    </source>
</evidence>
<dbReference type="InterPro" id="IPR014966">
    <property type="entry name" value="FRG-dom"/>
</dbReference>
<name>A0A852PW97_HAEHA</name>
<dbReference type="EMBL" id="JACBKA010000003">
    <property type="protein sequence ID" value="NYA26713.1"/>
    <property type="molecule type" value="Genomic_DNA"/>
</dbReference>
<dbReference type="Proteomes" id="UP000590599">
    <property type="component" value="Unassembled WGS sequence"/>
</dbReference>